<keyword evidence="2 4" id="KW-0464">Manganese</keyword>
<comment type="catalytic activity">
    <reaction evidence="4">
        <text>beta-D-fructose 1,6-bisphosphate + H2O = beta-D-fructose 6-phosphate + phosphate</text>
        <dbReference type="Rhea" id="RHEA:11064"/>
        <dbReference type="ChEBI" id="CHEBI:15377"/>
        <dbReference type="ChEBI" id="CHEBI:32966"/>
        <dbReference type="ChEBI" id="CHEBI:43474"/>
        <dbReference type="ChEBI" id="CHEBI:57634"/>
        <dbReference type="EC" id="3.1.3.11"/>
    </reaction>
</comment>
<proteinExistence type="inferred from homology"/>
<dbReference type="Pfam" id="PF06874">
    <property type="entry name" value="FBPase_2"/>
    <property type="match status" value="1"/>
</dbReference>
<dbReference type="SUPFAM" id="SSF56300">
    <property type="entry name" value="Metallo-dependent phosphatases"/>
    <property type="match status" value="1"/>
</dbReference>
<sequence>MKDERFLKLMSRTYPTAQATAAEIINLKAILTLPKGTEYFFSDLHGESGAFLYQLRSASGVVRRKINDLFEQSLGTDEQDELAALIYYPESGLEKAHRQKENYDDWSRITIYRLVELCKDAGSKYTRSKVRKKMPENFAYIIDELMHASGSNKQHYTHEIIFTIVETGMGDDFIIALCYLIQSILVDRLHIIGDVFDRGPHADVIMDALMEQRDIDIQWGNHDMSWMGAACGSPALVANVVRLGISYNNFDVLEDGYGINLRPLSDFAARIYADDPCSCFSPHTLDANEYDPVDLPLAAKMHKAITIIQLKLEGQLIHRHPEYHMENRLLLERIDFTANTTRVDGTTYPLRDTLFPTVNPKSPLKLTAEEQELMHALVSSFSHSERLQRHIRFLFSNGSMYLSCNSNLLYHGCIPLKKDGSFATVSINGKTYSGKSYFDYIDTTVRQMFFSPHGSHVQQNAADFAWYLWCGPLSPLFGKSKLSMFERYFLDDPKTRVEVMNPYYTHLDDQKVCENILEEFGLDPATSHIINGHVPVRLKEGESPIKAGGKLFMIDGGISKAYQNQTGIGGYTLVYNSHYLALAQHMPLAPGKRMEEQSPKVQIVEAVKKRVTVGDTDTGAELRQQIAELEDLLAAYRSGQCKEKIRK</sequence>
<accession>A0ABX6PWU3</accession>
<reference evidence="6" key="1">
    <citation type="submission" date="2019-11" db="EMBL/GenBank/DDBJ databases">
        <authorList>
            <person name="Ren C."/>
            <person name="Wang H."/>
            <person name="Xu Y."/>
        </authorList>
    </citation>
    <scope>NUCLEOTIDE SEQUENCE [LARGE SCALE GENOMIC DNA]</scope>
    <source>
        <strain evidence="6">JNU-WLY1368</strain>
    </source>
</reference>
<dbReference type="RefSeq" id="WP_086035399.1">
    <property type="nucleotide sequence ID" value="NZ_CP046161.1"/>
</dbReference>
<comment type="similarity">
    <text evidence="4">Belongs to the FBPase class 3 family.</text>
</comment>
<dbReference type="EMBL" id="CP046161">
    <property type="protein sequence ID" value="QKO30714.1"/>
    <property type="molecule type" value="Genomic_DNA"/>
</dbReference>
<evidence type="ECO:0000313" key="6">
    <source>
        <dbReference type="Proteomes" id="UP000509623"/>
    </source>
</evidence>
<dbReference type="Proteomes" id="UP000509623">
    <property type="component" value="Chromosome"/>
</dbReference>
<dbReference type="InterPro" id="IPR029052">
    <property type="entry name" value="Metallo-depent_PP-like"/>
</dbReference>
<keyword evidence="1 4" id="KW-0378">Hydrolase</keyword>
<keyword evidence="6" id="KW-1185">Reference proteome</keyword>
<comment type="pathway">
    <text evidence="4">Carbohydrate biosynthesis; gluconeogenesis.</text>
</comment>
<dbReference type="HAMAP" id="MF_01854">
    <property type="entry name" value="FBPase_class3"/>
    <property type="match status" value="1"/>
</dbReference>
<comment type="cofactor">
    <cofactor evidence="4">
        <name>Mn(2+)</name>
        <dbReference type="ChEBI" id="CHEBI:29035"/>
    </cofactor>
</comment>
<evidence type="ECO:0000256" key="3">
    <source>
        <dbReference type="ARBA" id="ARBA00023277"/>
    </source>
</evidence>
<gene>
    <name evidence="4" type="primary">fbp</name>
    <name evidence="5" type="ORF">GKP14_06725</name>
</gene>
<evidence type="ECO:0000313" key="5">
    <source>
        <dbReference type="EMBL" id="QKO30714.1"/>
    </source>
</evidence>
<keyword evidence="3 4" id="KW-0119">Carbohydrate metabolism</keyword>
<dbReference type="EC" id="3.1.3.11" evidence="4"/>
<evidence type="ECO:0000256" key="2">
    <source>
        <dbReference type="ARBA" id="ARBA00023211"/>
    </source>
</evidence>
<protein>
    <recommendedName>
        <fullName evidence="4">Fructose-1,6-bisphosphatase class 3</fullName>
        <shortName evidence="4">FBPase class 3</shortName>
        <ecNumber evidence="4">3.1.3.11</ecNumber>
    </recommendedName>
    <alternativeName>
        <fullName evidence="4">D-fructose-1,6-bisphosphate 1-phosphohydrolase class 3</fullName>
    </alternativeName>
</protein>
<organism evidence="5 6">
    <name type="scientific">Caproicibacterium lactatifermentans</name>
    <dbReference type="NCBI Taxonomy" id="2666138"/>
    <lineage>
        <taxon>Bacteria</taxon>
        <taxon>Bacillati</taxon>
        <taxon>Bacillota</taxon>
        <taxon>Clostridia</taxon>
        <taxon>Eubacteriales</taxon>
        <taxon>Oscillospiraceae</taxon>
        <taxon>Caproicibacterium</taxon>
    </lineage>
</organism>
<name>A0ABX6PWU3_9FIRM</name>
<evidence type="ECO:0000256" key="1">
    <source>
        <dbReference type="ARBA" id="ARBA00022801"/>
    </source>
</evidence>
<dbReference type="InterPro" id="IPR009164">
    <property type="entry name" value="FBPtase_class3"/>
</dbReference>
<dbReference type="PIRSF" id="PIRSF000906">
    <property type="entry name" value="FBPtase_Bacill"/>
    <property type="match status" value="1"/>
</dbReference>
<evidence type="ECO:0000256" key="4">
    <source>
        <dbReference type="HAMAP-Rule" id="MF_01854"/>
    </source>
</evidence>